<reference evidence="11" key="2">
    <citation type="submission" date="2015-08" db="EMBL/GenBank/DDBJ databases">
        <title>Complete DNA Sequence of Pseudomonas syringae pv. actinidiae, the Causal Agent of Kiwifruit Canker Disease.</title>
        <authorList>
            <person name="Rikkerink E.H.A."/>
            <person name="Fineran P.C."/>
        </authorList>
    </citation>
    <scope>NUCLEOTIDE SEQUENCE</scope>
    <source>
        <strain evidence="11">SkMP5</strain>
    </source>
</reference>
<dbReference type="EMBL" id="DF970187">
    <property type="protein sequence ID" value="GAP66068.1"/>
    <property type="molecule type" value="Genomic_DNA"/>
</dbReference>
<feature type="binding site" description="covalent" evidence="6">
    <location>
        <position position="316"/>
    </location>
    <ligand>
        <name>heme c</name>
        <dbReference type="ChEBI" id="CHEBI:61717"/>
        <label>3</label>
    </ligand>
</feature>
<keyword evidence="4" id="KW-0249">Electron transport</keyword>
<evidence type="ECO:0000256" key="3">
    <source>
        <dbReference type="ARBA" id="ARBA00022723"/>
    </source>
</evidence>
<dbReference type="InterPro" id="IPR036909">
    <property type="entry name" value="Cyt_c-like_dom_sf"/>
</dbReference>
<keyword evidence="5 7" id="KW-0408">Iron</keyword>
<dbReference type="STRING" id="1475481.GCA_000953855_01389"/>
<evidence type="ECO:0000259" key="9">
    <source>
        <dbReference type="PROSITE" id="PS51007"/>
    </source>
</evidence>
<sequence length="412" mass="44370">MSPRRFRGMLALLLAFGALAGARAADDAALVAKGEYLARIGDCVSCHTAQGGEPFAGGRGIPTPFGTVYAPNITPDRAHGIGAWSADDFRRALHEGMAPGGVLLYPAFPYPSYTYVTREDADAIYAYLRTVKPSARRNRENDLRFPYSVRALLLGWRGLYFEPATFEPDPQRSAAWNRGAYLVQGLGHCAACHSPRNAMGATDADSRYAGGLIPEQNWYAPSLNSAESGLGTWSEDEIVELLKTGRSPRGATFGPMSEVVFHSLQYLTDADARAIATYLKSLPQQPEPPSSRDLEVAPSLAARLMARGGEIYGKECASCHGDRGEGVAGIYPPLAGNQAVAARVPANPIRIVMQGGFQVPTAANPRPYSMPSFADRLSDDDVAAVVTYVRRSWGNQGRAVLPDEVKLYRSGE</sequence>
<name>A0A0K8QMH8_9GAMM</name>
<dbReference type="PRINTS" id="PR00605">
    <property type="entry name" value="CYTCHROMECIC"/>
</dbReference>
<feature type="binding site" description="axial binding residue" evidence="7">
    <location>
        <position position="193"/>
    </location>
    <ligand>
        <name>heme c</name>
        <dbReference type="ChEBI" id="CHEBI:61717"/>
        <label>2</label>
    </ligand>
    <ligandPart>
        <name>Fe</name>
        <dbReference type="ChEBI" id="CHEBI:18248"/>
    </ligandPart>
</feature>
<dbReference type="GO" id="GO:0020037">
    <property type="term" value="F:heme binding"/>
    <property type="evidence" value="ECO:0007669"/>
    <property type="project" value="InterPro"/>
</dbReference>
<evidence type="ECO:0000256" key="7">
    <source>
        <dbReference type="PIRSR" id="PIRSR000018-51"/>
    </source>
</evidence>
<evidence type="ECO:0000256" key="5">
    <source>
        <dbReference type="ARBA" id="ARBA00023004"/>
    </source>
</evidence>
<keyword evidence="2 6" id="KW-0349">Heme</keyword>
<dbReference type="PANTHER" id="PTHR35008:SF4">
    <property type="entry name" value="BLL4482 PROTEIN"/>
    <property type="match status" value="1"/>
</dbReference>
<dbReference type="InterPro" id="IPR009056">
    <property type="entry name" value="Cyt_c-like_dom"/>
</dbReference>
<comment type="cofactor">
    <cofactor evidence="6">
        <name>heme c</name>
        <dbReference type="ChEBI" id="CHEBI:61717"/>
    </cofactor>
    <text evidence="6">Binds 3 heme c groups covalently per subunit.</text>
</comment>
<evidence type="ECO:0000256" key="6">
    <source>
        <dbReference type="PIRSR" id="PIRSR000018-50"/>
    </source>
</evidence>
<dbReference type="GO" id="GO:0016020">
    <property type="term" value="C:membrane"/>
    <property type="evidence" value="ECO:0007669"/>
    <property type="project" value="InterPro"/>
</dbReference>
<accession>A0A0K8QMH8</accession>
<evidence type="ECO:0000313" key="12">
    <source>
        <dbReference type="Proteomes" id="UP000253740"/>
    </source>
</evidence>
<proteinExistence type="predicted"/>
<evidence type="ECO:0000256" key="1">
    <source>
        <dbReference type="ARBA" id="ARBA00022448"/>
    </source>
</evidence>
<dbReference type="InterPro" id="IPR014353">
    <property type="entry name" value="Membr-bd_ADH_cyt_c"/>
</dbReference>
<feature type="signal peptide" evidence="8">
    <location>
        <begin position="1"/>
        <end position="24"/>
    </location>
</feature>
<dbReference type="PIRSF" id="PIRSF000018">
    <property type="entry name" value="Mb_ADH_cyt_c"/>
    <property type="match status" value="1"/>
</dbReference>
<dbReference type="HOGENOM" id="CLU_028594_0_1_6"/>
<dbReference type="SUPFAM" id="SSF46626">
    <property type="entry name" value="Cytochrome c"/>
    <property type="match status" value="3"/>
</dbReference>
<feature type="chain" id="PRO_5007415109" evidence="8">
    <location>
        <begin position="25"/>
        <end position="412"/>
    </location>
</feature>
<evidence type="ECO:0000256" key="4">
    <source>
        <dbReference type="ARBA" id="ARBA00022982"/>
    </source>
</evidence>
<feature type="binding site" description="axial binding residue" evidence="7">
    <location>
        <position position="320"/>
    </location>
    <ligand>
        <name>heme c</name>
        <dbReference type="ChEBI" id="CHEBI:61717"/>
        <label>3</label>
    </ligand>
    <ligandPart>
        <name>Fe</name>
        <dbReference type="ChEBI" id="CHEBI:18248"/>
    </ligandPart>
</feature>
<keyword evidence="8" id="KW-0732">Signal</keyword>
<evidence type="ECO:0000256" key="2">
    <source>
        <dbReference type="ARBA" id="ARBA00022617"/>
    </source>
</evidence>
<dbReference type="GO" id="GO:0005506">
    <property type="term" value="F:iron ion binding"/>
    <property type="evidence" value="ECO:0007669"/>
    <property type="project" value="InterPro"/>
</dbReference>
<feature type="binding site" description="covalent" evidence="6">
    <location>
        <position position="319"/>
    </location>
    <ligand>
        <name>heme c</name>
        <dbReference type="ChEBI" id="CHEBI:61717"/>
        <label>3</label>
    </ligand>
</feature>
<organism evidence="11">
    <name type="scientific">Mizugakiibacter sediminis</name>
    <dbReference type="NCBI Taxonomy" id="1475481"/>
    <lineage>
        <taxon>Bacteria</taxon>
        <taxon>Pseudomonadati</taxon>
        <taxon>Pseudomonadota</taxon>
        <taxon>Gammaproteobacteria</taxon>
        <taxon>Lysobacterales</taxon>
        <taxon>Rhodanobacteraceae</taxon>
        <taxon>Mizugakiibacter</taxon>
    </lineage>
</organism>
<dbReference type="RefSeq" id="WP_062536412.1">
    <property type="nucleotide sequence ID" value="NZ_DF970187.1"/>
</dbReference>
<feature type="binding site" description="covalent" evidence="6">
    <location>
        <position position="192"/>
    </location>
    <ligand>
        <name>heme c</name>
        <dbReference type="ChEBI" id="CHEBI:61717"/>
        <label>2</label>
    </ligand>
</feature>
<feature type="binding site" description="covalent" evidence="6">
    <location>
        <position position="43"/>
    </location>
    <ligand>
        <name>heme c</name>
        <dbReference type="ChEBI" id="CHEBI:61717"/>
        <label>1</label>
    </ligand>
</feature>
<reference evidence="10" key="1">
    <citation type="submission" date="2015-03" db="EMBL/GenBank/DDBJ databases">
        <title>Draft genome sequence of Mizugakiibacter sediminis skMP5.</title>
        <authorList>
            <person name="Watanabe T."/>
            <person name="Kojima H."/>
            <person name="Fukui M."/>
        </authorList>
    </citation>
    <scope>NUCLEOTIDE SEQUENCE</scope>
    <source>
        <strain evidence="10">SkMP5</strain>
    </source>
</reference>
<dbReference type="GO" id="GO:0016614">
    <property type="term" value="F:oxidoreductase activity, acting on CH-OH group of donors"/>
    <property type="evidence" value="ECO:0007669"/>
    <property type="project" value="InterPro"/>
</dbReference>
<keyword evidence="1" id="KW-0813">Transport</keyword>
<dbReference type="PANTHER" id="PTHR35008">
    <property type="entry name" value="BLL4482 PROTEIN-RELATED"/>
    <property type="match status" value="1"/>
</dbReference>
<dbReference type="Pfam" id="PF00034">
    <property type="entry name" value="Cytochrom_C"/>
    <property type="match status" value="3"/>
</dbReference>
<feature type="domain" description="Cytochrome c" evidence="9">
    <location>
        <begin position="29"/>
        <end position="132"/>
    </location>
</feature>
<dbReference type="EMBL" id="DF952428">
    <property type="protein sequence ID" value="GAN45909.1"/>
    <property type="molecule type" value="Genomic_DNA"/>
</dbReference>
<evidence type="ECO:0000313" key="11">
    <source>
        <dbReference type="EMBL" id="GAP66068.1"/>
    </source>
</evidence>
<dbReference type="OrthoDB" id="9811281at2"/>
<keyword evidence="12" id="KW-1185">Reference proteome</keyword>
<feature type="binding site" description="covalent" evidence="6">
    <location>
        <position position="189"/>
    </location>
    <ligand>
        <name>heme c</name>
        <dbReference type="ChEBI" id="CHEBI:61717"/>
        <label>2</label>
    </ligand>
</feature>
<feature type="domain" description="Cytochrome c" evidence="9">
    <location>
        <begin position="303"/>
        <end position="393"/>
    </location>
</feature>
<dbReference type="PROSITE" id="PS51007">
    <property type="entry name" value="CYTC"/>
    <property type="match status" value="3"/>
</dbReference>
<gene>
    <name evidence="10" type="ORF">MBSD_2491</name>
    <name evidence="11" type="ORF">MBSD_n1370</name>
</gene>
<feature type="binding site" description="covalent" evidence="6">
    <location>
        <position position="46"/>
    </location>
    <ligand>
        <name>heme c</name>
        <dbReference type="ChEBI" id="CHEBI:61717"/>
        <label>1</label>
    </ligand>
</feature>
<feature type="binding site" description="axial binding residue" evidence="7">
    <location>
        <position position="47"/>
    </location>
    <ligand>
        <name>heme c</name>
        <dbReference type="ChEBI" id="CHEBI:61717"/>
        <label>1</label>
    </ligand>
    <ligandPart>
        <name>Fe</name>
        <dbReference type="ChEBI" id="CHEBI:18248"/>
    </ligandPart>
</feature>
<dbReference type="InterPro" id="IPR051459">
    <property type="entry name" value="Cytochrome_c-type_DH"/>
</dbReference>
<dbReference type="GO" id="GO:0009055">
    <property type="term" value="F:electron transfer activity"/>
    <property type="evidence" value="ECO:0007669"/>
    <property type="project" value="InterPro"/>
</dbReference>
<dbReference type="Gene3D" id="1.10.760.10">
    <property type="entry name" value="Cytochrome c-like domain"/>
    <property type="match status" value="3"/>
</dbReference>
<keyword evidence="3 7" id="KW-0479">Metal-binding</keyword>
<dbReference type="Proteomes" id="UP000253740">
    <property type="component" value="Unassembled WGS sequence"/>
</dbReference>
<dbReference type="InterPro" id="IPR008168">
    <property type="entry name" value="Cyt_C_IC"/>
</dbReference>
<protein>
    <submittedName>
        <fullName evidence="10">Alcohol dehydrogenase</fullName>
    </submittedName>
    <submittedName>
        <fullName evidence="11">Cytochrome c</fullName>
    </submittedName>
</protein>
<dbReference type="AlphaFoldDB" id="A0A0K8QMH8"/>
<evidence type="ECO:0000256" key="8">
    <source>
        <dbReference type="SAM" id="SignalP"/>
    </source>
</evidence>
<evidence type="ECO:0000313" key="10">
    <source>
        <dbReference type="EMBL" id="GAN45909.1"/>
    </source>
</evidence>
<feature type="domain" description="Cytochrome c" evidence="9">
    <location>
        <begin position="174"/>
        <end position="283"/>
    </location>
</feature>